<comment type="caution">
    <text evidence="4">The sequence shown here is derived from an EMBL/GenBank/DDBJ whole genome shotgun (WGS) entry which is preliminary data.</text>
</comment>
<evidence type="ECO:0000256" key="3">
    <source>
        <dbReference type="SAM" id="MobiDB-lite"/>
    </source>
</evidence>
<name>A0AAV0IR06_9ROSI</name>
<dbReference type="SUPFAM" id="SSF117281">
    <property type="entry name" value="Kelch motif"/>
    <property type="match status" value="1"/>
</dbReference>
<dbReference type="Proteomes" id="UP001154282">
    <property type="component" value="Unassembled WGS sequence"/>
</dbReference>
<keyword evidence="1" id="KW-0880">Kelch repeat</keyword>
<evidence type="ECO:0000256" key="2">
    <source>
        <dbReference type="ARBA" id="ARBA00022737"/>
    </source>
</evidence>
<dbReference type="PANTHER" id="PTHR46122">
    <property type="entry name" value="GALACTOSE OXIDASE/KELCH REPEAT PROTEIN-RELATED"/>
    <property type="match status" value="1"/>
</dbReference>
<dbReference type="InterPro" id="IPR052439">
    <property type="entry name" value="F-box/Kelch-repeat"/>
</dbReference>
<organism evidence="4 5">
    <name type="scientific">Linum tenue</name>
    <dbReference type="NCBI Taxonomy" id="586396"/>
    <lineage>
        <taxon>Eukaryota</taxon>
        <taxon>Viridiplantae</taxon>
        <taxon>Streptophyta</taxon>
        <taxon>Embryophyta</taxon>
        <taxon>Tracheophyta</taxon>
        <taxon>Spermatophyta</taxon>
        <taxon>Magnoliopsida</taxon>
        <taxon>eudicotyledons</taxon>
        <taxon>Gunneridae</taxon>
        <taxon>Pentapetalae</taxon>
        <taxon>rosids</taxon>
        <taxon>fabids</taxon>
        <taxon>Malpighiales</taxon>
        <taxon>Linaceae</taxon>
        <taxon>Linum</taxon>
    </lineage>
</organism>
<dbReference type="InterPro" id="IPR015915">
    <property type="entry name" value="Kelch-typ_b-propeller"/>
</dbReference>
<dbReference type="AlphaFoldDB" id="A0AAV0IR06"/>
<dbReference type="EMBL" id="CAMGYJ010000004">
    <property type="protein sequence ID" value="CAI0399403.1"/>
    <property type="molecule type" value="Genomic_DNA"/>
</dbReference>
<evidence type="ECO:0000313" key="4">
    <source>
        <dbReference type="EMBL" id="CAI0399403.1"/>
    </source>
</evidence>
<dbReference type="Pfam" id="PF01344">
    <property type="entry name" value="Kelch_1"/>
    <property type="match status" value="2"/>
</dbReference>
<dbReference type="Gene3D" id="2.120.10.80">
    <property type="entry name" value="Kelch-type beta propeller"/>
    <property type="match status" value="1"/>
</dbReference>
<dbReference type="InterPro" id="IPR006652">
    <property type="entry name" value="Kelch_1"/>
</dbReference>
<dbReference type="GO" id="GO:0005634">
    <property type="term" value="C:nucleus"/>
    <property type="evidence" value="ECO:0007669"/>
    <property type="project" value="TreeGrafter"/>
</dbReference>
<feature type="region of interest" description="Disordered" evidence="3">
    <location>
        <begin position="1"/>
        <end position="32"/>
    </location>
</feature>
<sequence>MAPAAAAPSLLLRQPRDEPPSDDDSDSDSLIAPLGRDLSISCLVRCRRADHDKVAALNKSFRSLIRGGELYRQRRIAGIAEPWVYMSCNLMRWEAFDPATRRWFNVPKMPADPVFMHSDKESLAVGTELLVVGREMEDMAIYKYRLDTNQWTTDNPPMNTRRCLFASASAGSLAYVAGGVTIKGEILTSAELYNSDTATWTPLPGGGLKTPRKKCCGVMMDGKFHVMGGYGPDRVPLTSAEVYDPRTMTWEVVPDMCPPSCGPYGCPPLCAVVGDELYAAEVADKKKMELWRYVKGRNAWVSVGKLPATVACTGGWGMAFKGVGERLVVIGGPRGGIGVVEIHSWVPPPAVAEEGGCGGGSAVPPRWEVIAGRQAGTFVYNCAIMSC</sequence>
<protein>
    <submittedName>
        <fullName evidence="4">Uncharacterized protein</fullName>
    </submittedName>
</protein>
<evidence type="ECO:0000256" key="1">
    <source>
        <dbReference type="ARBA" id="ARBA00022441"/>
    </source>
</evidence>
<keyword evidence="5" id="KW-1185">Reference proteome</keyword>
<proteinExistence type="predicted"/>
<keyword evidence="2" id="KW-0677">Repeat</keyword>
<evidence type="ECO:0000313" key="5">
    <source>
        <dbReference type="Proteomes" id="UP001154282"/>
    </source>
</evidence>
<accession>A0AAV0IR06</accession>
<dbReference type="PANTHER" id="PTHR46122:SF2">
    <property type="entry name" value="F-BOX_KELCH-REPEAT PROTEIN SKIP11"/>
    <property type="match status" value="1"/>
</dbReference>
<dbReference type="SMART" id="SM00612">
    <property type="entry name" value="Kelch"/>
    <property type="match status" value="3"/>
</dbReference>
<gene>
    <name evidence="4" type="ORF">LITE_LOCUS10282</name>
</gene>
<reference evidence="4" key="1">
    <citation type="submission" date="2022-08" db="EMBL/GenBank/DDBJ databases">
        <authorList>
            <person name="Gutierrez-Valencia J."/>
        </authorList>
    </citation>
    <scope>NUCLEOTIDE SEQUENCE</scope>
</reference>